<dbReference type="InterPro" id="IPR004805">
    <property type="entry name" value="DnaE2/DnaE/PolC"/>
</dbReference>
<dbReference type="Pfam" id="PF07733">
    <property type="entry name" value="DNA_pol3_alpha"/>
    <property type="match status" value="1"/>
</dbReference>
<keyword evidence="6 13" id="KW-0548">Nucleotidyltransferase</keyword>
<dbReference type="InterPro" id="IPR041931">
    <property type="entry name" value="DNA_pol3_alpha_thumb_dom"/>
</dbReference>
<evidence type="ECO:0000256" key="2">
    <source>
        <dbReference type="ARBA" id="ARBA00009496"/>
    </source>
</evidence>
<dbReference type="SMART" id="SM00481">
    <property type="entry name" value="POLIIIAc"/>
    <property type="match status" value="1"/>
</dbReference>
<dbReference type="CDD" id="cd07431">
    <property type="entry name" value="PHP_PolIIIA"/>
    <property type="match status" value="1"/>
</dbReference>
<evidence type="ECO:0000259" key="12">
    <source>
        <dbReference type="SMART" id="SM00481"/>
    </source>
</evidence>
<proteinExistence type="inferred from homology"/>
<evidence type="ECO:0000256" key="4">
    <source>
        <dbReference type="ARBA" id="ARBA00019114"/>
    </source>
</evidence>
<dbReference type="Pfam" id="PF17657">
    <property type="entry name" value="DNA_pol3_finger"/>
    <property type="match status" value="1"/>
</dbReference>
<dbReference type="InterPro" id="IPR016195">
    <property type="entry name" value="Pol/histidinol_Pase-like"/>
</dbReference>
<dbReference type="InterPro" id="IPR048472">
    <property type="entry name" value="DNA_pol_IIIA_C"/>
</dbReference>
<dbReference type="PANTHER" id="PTHR32294">
    <property type="entry name" value="DNA POLYMERASE III SUBUNIT ALPHA"/>
    <property type="match status" value="1"/>
</dbReference>
<accession>A0ABY5BQL4</accession>
<dbReference type="Pfam" id="PF14579">
    <property type="entry name" value="HHH_6"/>
    <property type="match status" value="1"/>
</dbReference>
<evidence type="ECO:0000313" key="13">
    <source>
        <dbReference type="EMBL" id="USS87398.1"/>
    </source>
</evidence>
<comment type="subunit">
    <text evidence="10">DNA polymerase III contains a core (composed of alpha, epsilon and theta chains) that associates with a tau subunit. This core dimerizes to form the POLIII' complex. PolIII' associates with the gamma complex (composed of gamma, delta, delta', psi and chi chains) and with the beta chain to form the complete DNA polymerase III complex.</text>
</comment>
<dbReference type="Gene3D" id="1.10.10.1600">
    <property type="entry name" value="Bacterial DNA polymerase III alpha subunit, thumb domain"/>
    <property type="match status" value="1"/>
</dbReference>
<dbReference type="Proteomes" id="UP001057025">
    <property type="component" value="Chromosome"/>
</dbReference>
<protein>
    <recommendedName>
        <fullName evidence="4">DNA polymerase III subunit alpha</fullName>
        <ecNumber evidence="3">2.7.7.7</ecNumber>
    </recommendedName>
</protein>
<keyword evidence="7" id="KW-0235">DNA replication</keyword>
<organism evidence="13 14">
    <name type="scientific">Fructilactobacillus hinvesii</name>
    <dbReference type="NCBI Taxonomy" id="2940300"/>
    <lineage>
        <taxon>Bacteria</taxon>
        <taxon>Bacillati</taxon>
        <taxon>Bacillota</taxon>
        <taxon>Bacilli</taxon>
        <taxon>Lactobacillales</taxon>
        <taxon>Lactobacillaceae</taxon>
        <taxon>Fructilactobacillus</taxon>
    </lineage>
</organism>
<reference evidence="13" key="1">
    <citation type="submission" date="2022-05" db="EMBL/GenBank/DDBJ databases">
        <authorList>
            <person name="Oliphant S.A."/>
            <person name="Watson-Haigh N.S."/>
            <person name="Sumby K.M."/>
            <person name="Gardner J.M."/>
            <person name="Jiranek V."/>
        </authorList>
    </citation>
    <scope>NUCLEOTIDE SEQUENCE</scope>
    <source>
        <strain evidence="13">KI11_C11</strain>
    </source>
</reference>
<evidence type="ECO:0000256" key="5">
    <source>
        <dbReference type="ARBA" id="ARBA00022679"/>
    </source>
</evidence>
<dbReference type="GO" id="GO:0003887">
    <property type="term" value="F:DNA-directed DNA polymerase activity"/>
    <property type="evidence" value="ECO:0007669"/>
    <property type="project" value="UniProtKB-EC"/>
</dbReference>
<dbReference type="SUPFAM" id="SSF89550">
    <property type="entry name" value="PHP domain-like"/>
    <property type="match status" value="1"/>
</dbReference>
<dbReference type="InterPro" id="IPR004013">
    <property type="entry name" value="PHP_dom"/>
</dbReference>
<dbReference type="InterPro" id="IPR004365">
    <property type="entry name" value="NA-bd_OB_tRNA"/>
</dbReference>
<dbReference type="CDD" id="cd04485">
    <property type="entry name" value="DnaE_OBF"/>
    <property type="match status" value="1"/>
</dbReference>
<comment type="catalytic activity">
    <reaction evidence="11">
        <text>DNA(n) + a 2'-deoxyribonucleoside 5'-triphosphate = DNA(n+1) + diphosphate</text>
        <dbReference type="Rhea" id="RHEA:22508"/>
        <dbReference type="Rhea" id="RHEA-COMP:17339"/>
        <dbReference type="Rhea" id="RHEA-COMP:17340"/>
        <dbReference type="ChEBI" id="CHEBI:33019"/>
        <dbReference type="ChEBI" id="CHEBI:61560"/>
        <dbReference type="ChEBI" id="CHEBI:173112"/>
        <dbReference type="EC" id="2.7.7.7"/>
    </reaction>
</comment>
<evidence type="ECO:0000256" key="3">
    <source>
        <dbReference type="ARBA" id="ARBA00012417"/>
    </source>
</evidence>
<comment type="function">
    <text evidence="9">DNA polymerase III is a complex, multichain enzyme responsible for most of the replicative synthesis in bacteria. This DNA polymerase also exhibits 3' to 5' exonuclease activity. The alpha chain is the DNA polymerase.</text>
</comment>
<keyword evidence="5 13" id="KW-0808">Transferase</keyword>
<dbReference type="Pfam" id="PF20914">
    <property type="entry name" value="DNA_pol_IIIA_C"/>
    <property type="match status" value="1"/>
</dbReference>
<dbReference type="Pfam" id="PF01336">
    <property type="entry name" value="tRNA_anti-codon"/>
    <property type="match status" value="1"/>
</dbReference>
<feature type="domain" description="Polymerase/histidinol phosphatase N-terminal" evidence="12">
    <location>
        <begin position="4"/>
        <end position="71"/>
    </location>
</feature>
<sequence length="1110" mass="125456">MAYAPLQNISSYSLLQSTTKLPGLVKSAKDKGYQAIALTDHNVMYGSVAFEKEARQAGIKPIIGLTLTLQGSQLTEHQFELVLLAKNQRGYQNLMEISSFAMTHQEPPLLSQLTKWLSDLFVLLPETSEALSLMEYDRETDAINVVTELQQFADADAVKIGITMNLTEAEIKTRQRLSVQTKTELIALNPVNYLQATDYFDVRVLRSIETGNSLGSIPEQQVIVGEEWLRSRSEVEDHYQTPELQKAVAVNQQVVDACNVEIPKQAPHLPQFQTPKQQPAIDYLHELCEAGLKQRLGETIPPEYQQRLQHELAVIDRMGFSDYFLIVWDVINFAHRQHIITGPGRGSAAGSLVAYTLHITDVDPIQYDLLFERFLNEERAQMPDIDMDIPDDQRDEILRYVHDKYGDTHVAQIITFGTLGAKQAVRDVGRVFGMRPEQMNKWSASIPNHLNQTLENAVRESQKLQNLIADQPLNQTLFQTAQQLEGLPRHYSTHAAGVILSDQPIVQKSPVQTGNEGLLMTQYSKYYVEDVGLLKIDFLGLRNLSIMANILKIVHDQLDRDFDVTKIDLNDHKTLELFQAGRTNGVFQFESSGIKNVLRRMHPDRFELIAAVNALYRPGPMENIDSFIKRKNGEEEYHYQNDAIKAILGSTYGIIVYQEQVMQLASTMAGFSLGQADVLRRAMSKKHHQEMESMRERFVTGSIQNGYSKADAEQTFAYIEQFASYGFNKSHAVAYSKMAVELAYLKVHFPGPFFTALLNSVVGNQAKIKTYIQEAKDDGIAVLGPDLNHSQLDFSYQDGAIRFGLRAVKGLRSDLIRAILATRTEEGPFRDLNDLIQRLPPNLRKVEPLQTLAAVGAFDQFGYNRREISEALPKFISAADLSGSLLASIPGMEVEVEPKADWPEWQKINYESEYLGTFLSGHPVERYRQLQQERHAIRSNELVAGQQSVRLVLLVNHVKQIRTKKGQLMAFVTASDQVGDVNLTLFPNVYREVSEWLQPNRVVLVTGSVEERRGLQVIVNQLQLAANVVHQQRSNPKRLFIQILASQEQPELLQQLQSLLRNHAGTVPVILYWARTKKQQQLNSTFHVDPNADLMGQLRDLLGPKNVVLK</sequence>
<evidence type="ECO:0000256" key="6">
    <source>
        <dbReference type="ARBA" id="ARBA00022695"/>
    </source>
</evidence>
<dbReference type="Gene3D" id="1.10.150.870">
    <property type="match status" value="1"/>
</dbReference>
<name>A0ABY5BQL4_9LACO</name>
<comment type="similarity">
    <text evidence="2">Belongs to the DNA polymerase type-C family. DnaE subfamily.</text>
</comment>
<dbReference type="Gene3D" id="3.20.20.140">
    <property type="entry name" value="Metal-dependent hydrolases"/>
    <property type="match status" value="1"/>
</dbReference>
<dbReference type="InterPro" id="IPR029460">
    <property type="entry name" value="DNAPol_HHH"/>
</dbReference>
<dbReference type="InterPro" id="IPR003141">
    <property type="entry name" value="Pol/His_phosphatase_N"/>
</dbReference>
<evidence type="ECO:0000256" key="7">
    <source>
        <dbReference type="ARBA" id="ARBA00022705"/>
    </source>
</evidence>
<keyword evidence="8" id="KW-0239">DNA-directed DNA polymerase</keyword>
<dbReference type="Pfam" id="PF02811">
    <property type="entry name" value="PHP"/>
    <property type="match status" value="1"/>
</dbReference>
<evidence type="ECO:0000256" key="1">
    <source>
        <dbReference type="ARBA" id="ARBA00004496"/>
    </source>
</evidence>
<evidence type="ECO:0000256" key="11">
    <source>
        <dbReference type="ARBA" id="ARBA00049244"/>
    </source>
</evidence>
<dbReference type="RefSeq" id="WP_252796695.1">
    <property type="nucleotide sequence ID" value="NZ_CP097118.1"/>
</dbReference>
<evidence type="ECO:0000256" key="9">
    <source>
        <dbReference type="ARBA" id="ARBA00025611"/>
    </source>
</evidence>
<gene>
    <name evidence="13" type="primary">dnaE</name>
    <name evidence="13" type="ORF">M3M39_04565</name>
</gene>
<evidence type="ECO:0000256" key="8">
    <source>
        <dbReference type="ARBA" id="ARBA00022932"/>
    </source>
</evidence>
<dbReference type="NCBIfam" id="NF004226">
    <property type="entry name" value="PRK05673.1"/>
    <property type="match status" value="1"/>
</dbReference>
<keyword evidence="14" id="KW-1185">Reference proteome</keyword>
<comment type="subcellular location">
    <subcellularLocation>
        <location evidence="1">Cytoplasm</location>
    </subcellularLocation>
</comment>
<evidence type="ECO:0000256" key="10">
    <source>
        <dbReference type="ARBA" id="ARBA00026073"/>
    </source>
</evidence>
<dbReference type="InterPro" id="IPR040982">
    <property type="entry name" value="DNA_pol3_finger"/>
</dbReference>
<dbReference type="PANTHER" id="PTHR32294:SF0">
    <property type="entry name" value="DNA POLYMERASE III SUBUNIT ALPHA"/>
    <property type="match status" value="1"/>
</dbReference>
<dbReference type="EMBL" id="CP097118">
    <property type="protein sequence ID" value="USS87398.1"/>
    <property type="molecule type" value="Genomic_DNA"/>
</dbReference>
<dbReference type="InterPro" id="IPR011708">
    <property type="entry name" value="DNA_pol3_alpha_NTPase_dom"/>
</dbReference>
<evidence type="ECO:0000313" key="14">
    <source>
        <dbReference type="Proteomes" id="UP001057025"/>
    </source>
</evidence>
<dbReference type="NCBIfam" id="TIGR00594">
    <property type="entry name" value="polc"/>
    <property type="match status" value="1"/>
</dbReference>
<dbReference type="EC" id="2.7.7.7" evidence="3"/>